<name>A0A3Q8BJE4_AGRTU</name>
<evidence type="ECO:0000313" key="1">
    <source>
        <dbReference type="EMBL" id="ARU12421.1"/>
    </source>
</evidence>
<geneLocation type="plasmid" evidence="1">
    <name>pTiEU6</name>
</geneLocation>
<dbReference type="EMBL" id="KX388535">
    <property type="protein sequence ID" value="ARU12421.1"/>
    <property type="molecule type" value="Genomic_DNA"/>
</dbReference>
<organism evidence="1">
    <name type="scientific">Agrobacterium tumefaciens</name>
    <dbReference type="NCBI Taxonomy" id="358"/>
    <lineage>
        <taxon>Bacteria</taxon>
        <taxon>Pseudomonadati</taxon>
        <taxon>Pseudomonadota</taxon>
        <taxon>Alphaproteobacteria</taxon>
        <taxon>Hyphomicrobiales</taxon>
        <taxon>Rhizobiaceae</taxon>
        <taxon>Rhizobium/Agrobacterium group</taxon>
        <taxon>Agrobacterium</taxon>
        <taxon>Agrobacterium tumefaciens complex</taxon>
    </lineage>
</organism>
<sequence length="40" mass="4635">MSYPPVVLAALICDRLSMDEQREFLHGEYIGVSHNQEVWT</sequence>
<gene>
    <name evidence="1" type="ORF">AgrTiEU6_206</name>
</gene>
<reference evidence="1" key="1">
    <citation type="submission" date="2016-06" db="EMBL/GenBank/DDBJ databases">
        <title>Complete sequence of Ti-plasmid pTiEU6.</title>
        <authorList>
            <person name="Shao S."/>
            <person name="Henkel C."/>
            <person name="van Heusden G.H."/>
            <person name="Hooykaas P."/>
        </authorList>
    </citation>
    <scope>NUCLEOTIDE SEQUENCE</scope>
    <source>
        <strain evidence="1">EU6</strain>
        <plasmid evidence="1">pTiEU6</plasmid>
    </source>
</reference>
<dbReference type="AlphaFoldDB" id="A0A3Q8BJE4"/>
<proteinExistence type="predicted"/>
<accession>A0A3Q8BJE4</accession>
<protein>
    <submittedName>
        <fullName evidence="1">Uncharacterized protein</fullName>
    </submittedName>
</protein>
<keyword evidence="1" id="KW-0614">Plasmid</keyword>